<organism evidence="2 3">
    <name type="scientific">Aquaticitalea lipolytica</name>
    <dbReference type="NCBI Taxonomy" id="1247562"/>
    <lineage>
        <taxon>Bacteria</taxon>
        <taxon>Pseudomonadati</taxon>
        <taxon>Bacteroidota</taxon>
        <taxon>Flavobacteriia</taxon>
        <taxon>Flavobacteriales</taxon>
        <taxon>Flavobacteriaceae</taxon>
        <taxon>Aquaticitalea</taxon>
    </lineage>
</organism>
<protein>
    <submittedName>
        <fullName evidence="2">Alpha/beta hydrolase</fullName>
    </submittedName>
</protein>
<proteinExistence type="predicted"/>
<dbReference type="GO" id="GO:0016787">
    <property type="term" value="F:hydrolase activity"/>
    <property type="evidence" value="ECO:0007669"/>
    <property type="project" value="UniProtKB-KW"/>
</dbReference>
<sequence>MIKTLLIKSIGTYLNTLSFVSKPYAANKALALFIKPRAGKINESQSEFLATSQQEILKYNEHSIMTYYWSGTKKTILLAHGWESNSARWKNLINLLKQKDYIIVALDAPAHGNSGSKTFNALLYSEFINTAVKHFSPEIIIGHSVGGMASVFFQNKYQFNGIEKMILLGAPSEFKDVLKRYKDMMGYNQRVSEQIDCTIVERFGSRPENYSTAKFVETINASGLIIHDELDKIIPYNDALMIKNNFKNSKLVTTQGLGHSLNNEVVSNYIFEFIED</sequence>
<evidence type="ECO:0000313" key="2">
    <source>
        <dbReference type="EMBL" id="GFZ93347.1"/>
    </source>
</evidence>
<dbReference type="PANTHER" id="PTHR46438:SF11">
    <property type="entry name" value="LIPASE-RELATED"/>
    <property type="match status" value="1"/>
</dbReference>
<accession>A0A8J2XH94</accession>
<dbReference type="SUPFAM" id="SSF53474">
    <property type="entry name" value="alpha/beta-Hydrolases"/>
    <property type="match status" value="1"/>
</dbReference>
<dbReference type="Proteomes" id="UP000598120">
    <property type="component" value="Unassembled WGS sequence"/>
</dbReference>
<dbReference type="Gene3D" id="3.40.50.1820">
    <property type="entry name" value="alpha/beta hydrolase"/>
    <property type="match status" value="1"/>
</dbReference>
<evidence type="ECO:0000313" key="3">
    <source>
        <dbReference type="Proteomes" id="UP000598120"/>
    </source>
</evidence>
<evidence type="ECO:0000259" key="1">
    <source>
        <dbReference type="Pfam" id="PF00561"/>
    </source>
</evidence>
<dbReference type="RefSeq" id="WP_229660227.1">
    <property type="nucleotide sequence ID" value="NZ_BMIC01000008.1"/>
</dbReference>
<gene>
    <name evidence="2" type="ORF">GCM10011531_26700</name>
</gene>
<dbReference type="InterPro" id="IPR029058">
    <property type="entry name" value="AB_hydrolase_fold"/>
</dbReference>
<dbReference type="InterPro" id="IPR000073">
    <property type="entry name" value="AB_hydrolase_1"/>
</dbReference>
<reference evidence="2 3" key="1">
    <citation type="journal article" date="2014" name="Int. J. Syst. Evol. Microbiol.">
        <title>Complete genome sequence of Corynebacterium casei LMG S-19264T (=DSM 44701T), isolated from a smear-ripened cheese.</title>
        <authorList>
            <consortium name="US DOE Joint Genome Institute (JGI-PGF)"/>
            <person name="Walter F."/>
            <person name="Albersmeier A."/>
            <person name="Kalinowski J."/>
            <person name="Ruckert C."/>
        </authorList>
    </citation>
    <scope>NUCLEOTIDE SEQUENCE [LARGE SCALE GENOMIC DNA]</scope>
    <source>
        <strain evidence="2 3">CGMCC 1.15295</strain>
    </source>
</reference>
<comment type="caution">
    <text evidence="2">The sequence shown here is derived from an EMBL/GenBank/DDBJ whole genome shotgun (WGS) entry which is preliminary data.</text>
</comment>
<name>A0A8J2XH94_9FLAO</name>
<dbReference type="EMBL" id="BMIC01000008">
    <property type="protein sequence ID" value="GFZ93347.1"/>
    <property type="molecule type" value="Genomic_DNA"/>
</dbReference>
<dbReference type="AlphaFoldDB" id="A0A8J2XH94"/>
<dbReference type="Pfam" id="PF00561">
    <property type="entry name" value="Abhydrolase_1"/>
    <property type="match status" value="1"/>
</dbReference>
<keyword evidence="2" id="KW-0378">Hydrolase</keyword>
<feature type="domain" description="AB hydrolase-1" evidence="1">
    <location>
        <begin position="75"/>
        <end position="174"/>
    </location>
</feature>
<dbReference type="PANTHER" id="PTHR46438">
    <property type="entry name" value="ALPHA/BETA-HYDROLASES SUPERFAMILY PROTEIN"/>
    <property type="match status" value="1"/>
</dbReference>
<keyword evidence="3" id="KW-1185">Reference proteome</keyword>